<organism evidence="1 2">
    <name type="scientific">Phaeosphaeria nodorum (strain SN15 / ATCC MYA-4574 / FGSC 10173)</name>
    <name type="common">Glume blotch fungus</name>
    <name type="synonym">Parastagonospora nodorum</name>
    <dbReference type="NCBI Taxonomy" id="321614"/>
    <lineage>
        <taxon>Eukaryota</taxon>
        <taxon>Fungi</taxon>
        <taxon>Dikarya</taxon>
        <taxon>Ascomycota</taxon>
        <taxon>Pezizomycotina</taxon>
        <taxon>Dothideomycetes</taxon>
        <taxon>Pleosporomycetidae</taxon>
        <taxon>Pleosporales</taxon>
        <taxon>Pleosporineae</taxon>
        <taxon>Phaeosphaeriaceae</taxon>
        <taxon>Parastagonospora</taxon>
    </lineage>
</organism>
<accession>A0A7U2F4L6</accession>
<sequence length="157" mass="17854">MARCTDWDALFPAQDEEDWISSCVLGNCLSMGGTVVEYLDGRMAIGLNILIHGSLRIAYRSRIATIYIQEQALRIKSTPDASLVFIIVTPSLRLFYFLLDLRLRLGRHGRHALERTLRIFLDRVPIDAISRALRKARRGVLSLSRSSSYRDMTISVQ</sequence>
<reference evidence="2" key="1">
    <citation type="journal article" date="2021" name="BMC Genomics">
        <title>Chromosome-level genome assembly and manually-curated proteome of model necrotroph Parastagonospora nodorum Sn15 reveals a genome-wide trove of candidate effector homologs, and redundancy of virulence-related functions within an accessory chromosome.</title>
        <authorList>
            <person name="Bertazzoni S."/>
            <person name="Jones D.A.B."/>
            <person name="Phan H.T."/>
            <person name="Tan K.-C."/>
            <person name="Hane J.K."/>
        </authorList>
    </citation>
    <scope>NUCLEOTIDE SEQUENCE [LARGE SCALE GENOMIC DNA]</scope>
    <source>
        <strain evidence="2">SN15 / ATCC MYA-4574 / FGSC 10173)</strain>
    </source>
</reference>
<keyword evidence="2" id="KW-1185">Reference proteome</keyword>
<dbReference type="AlphaFoldDB" id="A0A7U2F4L6"/>
<evidence type="ECO:0000313" key="2">
    <source>
        <dbReference type="Proteomes" id="UP000663193"/>
    </source>
</evidence>
<proteinExistence type="predicted"/>
<dbReference type="VEuPathDB" id="FungiDB:JI435_412340"/>
<name>A0A7U2F4L6_PHANO</name>
<evidence type="ECO:0000313" key="1">
    <source>
        <dbReference type="EMBL" id="QRC98597.1"/>
    </source>
</evidence>
<protein>
    <submittedName>
        <fullName evidence="1">Uncharacterized protein</fullName>
    </submittedName>
</protein>
<gene>
    <name evidence="1" type="ORF">JI435_412340</name>
</gene>
<dbReference type="Proteomes" id="UP000663193">
    <property type="component" value="Chromosome 8"/>
</dbReference>
<dbReference type="EMBL" id="CP069030">
    <property type="protein sequence ID" value="QRC98597.1"/>
    <property type="molecule type" value="Genomic_DNA"/>
</dbReference>